<keyword evidence="2" id="KW-1185">Reference proteome</keyword>
<accession>A0A3D9V923</accession>
<comment type="caution">
    <text evidence="1">The sequence shown here is derived from an EMBL/GenBank/DDBJ whole genome shotgun (WGS) entry which is preliminary data.</text>
</comment>
<dbReference type="Proteomes" id="UP000256485">
    <property type="component" value="Unassembled WGS sequence"/>
</dbReference>
<organism evidence="1 2">
    <name type="scientific">Thermasporomyces composti</name>
    <dbReference type="NCBI Taxonomy" id="696763"/>
    <lineage>
        <taxon>Bacteria</taxon>
        <taxon>Bacillati</taxon>
        <taxon>Actinomycetota</taxon>
        <taxon>Actinomycetes</taxon>
        <taxon>Propionibacteriales</taxon>
        <taxon>Nocardioidaceae</taxon>
        <taxon>Thermasporomyces</taxon>
    </lineage>
</organism>
<dbReference type="RefSeq" id="WP_281268472.1">
    <property type="nucleotide sequence ID" value="NZ_QTUC01000001.1"/>
</dbReference>
<dbReference type="EMBL" id="QTUC01000001">
    <property type="protein sequence ID" value="REF34664.1"/>
    <property type="molecule type" value="Genomic_DNA"/>
</dbReference>
<reference evidence="1 2" key="1">
    <citation type="submission" date="2018-08" db="EMBL/GenBank/DDBJ databases">
        <title>Sequencing the genomes of 1000 actinobacteria strains.</title>
        <authorList>
            <person name="Klenk H.-P."/>
        </authorList>
    </citation>
    <scope>NUCLEOTIDE SEQUENCE [LARGE SCALE GENOMIC DNA]</scope>
    <source>
        <strain evidence="1 2">DSM 22891</strain>
    </source>
</reference>
<dbReference type="AlphaFoldDB" id="A0A3D9V923"/>
<protein>
    <submittedName>
        <fullName evidence="1">Uncharacterized protein</fullName>
    </submittedName>
</protein>
<gene>
    <name evidence="1" type="ORF">DFJ64_0025</name>
</gene>
<name>A0A3D9V923_THECX</name>
<evidence type="ECO:0000313" key="2">
    <source>
        <dbReference type="Proteomes" id="UP000256485"/>
    </source>
</evidence>
<proteinExistence type="predicted"/>
<evidence type="ECO:0000313" key="1">
    <source>
        <dbReference type="EMBL" id="REF34664.1"/>
    </source>
</evidence>
<sequence>MAVRAIDLQVDDVPAATRMLAAAYGWSSWRTARTSVSWTQVVSA</sequence>